<proteinExistence type="predicted"/>
<feature type="non-terminal residue" evidence="7">
    <location>
        <position position="77"/>
    </location>
</feature>
<dbReference type="InterPro" id="IPR050781">
    <property type="entry name" value="CWC22_splicing_factor"/>
</dbReference>
<name>A0A4Y2RI51_ARAVE</name>
<gene>
    <name evidence="7" type="primary">cwc22_6</name>
    <name evidence="3" type="synonym">cwc22_0</name>
    <name evidence="2" type="synonym">cwc22_1</name>
    <name evidence="5" type="synonym">cwc22_2</name>
    <name evidence="6" type="synonym">cwc22_3</name>
    <name evidence="8" type="synonym">cwc22_4</name>
    <name evidence="1" type="synonym">cwc22_5</name>
    <name evidence="4" type="synonym">cwc22_7</name>
    <name evidence="4" type="ORF">AVEN_142079_1</name>
    <name evidence="2" type="ORF">AVEN_19332_1</name>
    <name evidence="1" type="ORF">AVEN_254984_1</name>
    <name evidence="6" type="ORF">AVEN_267556_1</name>
    <name evidence="3" type="ORF">AVEN_60053_1</name>
    <name evidence="5" type="ORF">AVEN_6035_1</name>
    <name evidence="7" type="ORF">AVEN_62925_1</name>
    <name evidence="8" type="ORF">AVEN_92674_1</name>
</gene>
<dbReference type="EMBL" id="BGPR01100866">
    <property type="protein sequence ID" value="GBM57689.1"/>
    <property type="molecule type" value="Genomic_DNA"/>
</dbReference>
<evidence type="ECO:0000313" key="1">
    <source>
        <dbReference type="EMBL" id="GBM57612.1"/>
    </source>
</evidence>
<dbReference type="EMBL" id="BGPR01145136">
    <property type="protein sequence ID" value="GBN75321.1"/>
    <property type="molecule type" value="Genomic_DNA"/>
</dbReference>
<dbReference type="EMBL" id="BGPR01100851">
    <property type="protein sequence ID" value="GBM57623.1"/>
    <property type="molecule type" value="Genomic_DNA"/>
</dbReference>
<reference evidence="7 9" key="1">
    <citation type="journal article" date="2019" name="Sci. Rep.">
        <title>Orb-weaving spider Araneus ventricosus genome elucidates the spidroin gene catalogue.</title>
        <authorList>
            <person name="Kono N."/>
            <person name="Nakamura H."/>
            <person name="Ohtoshi R."/>
            <person name="Moran D.A.P."/>
            <person name="Shinohara A."/>
            <person name="Yoshida Y."/>
            <person name="Fujiwara M."/>
            <person name="Mori M."/>
            <person name="Tomita M."/>
            <person name="Arakawa K."/>
        </authorList>
    </citation>
    <scope>NUCLEOTIDE SEQUENCE [LARGE SCALE GENOMIC DNA]</scope>
</reference>
<evidence type="ECO:0000313" key="4">
    <source>
        <dbReference type="EMBL" id="GBM57689.1"/>
    </source>
</evidence>
<dbReference type="GO" id="GO:0003723">
    <property type="term" value="F:RNA binding"/>
    <property type="evidence" value="ECO:0007669"/>
    <property type="project" value="TreeGrafter"/>
</dbReference>
<evidence type="ECO:0000313" key="2">
    <source>
        <dbReference type="EMBL" id="GBM57623.1"/>
    </source>
</evidence>
<evidence type="ECO:0000313" key="7">
    <source>
        <dbReference type="EMBL" id="GBN75311.1"/>
    </source>
</evidence>
<dbReference type="AlphaFoldDB" id="A0A4Y2RI51"/>
<evidence type="ECO:0000313" key="8">
    <source>
        <dbReference type="EMBL" id="GBN75321.1"/>
    </source>
</evidence>
<dbReference type="GO" id="GO:0071013">
    <property type="term" value="C:catalytic step 2 spliceosome"/>
    <property type="evidence" value="ECO:0007669"/>
    <property type="project" value="TreeGrafter"/>
</dbReference>
<evidence type="ECO:0000313" key="6">
    <source>
        <dbReference type="EMBL" id="GBN75294.1"/>
    </source>
</evidence>
<dbReference type="PANTHER" id="PTHR18034">
    <property type="entry name" value="CELL CYCLE CONTROL PROTEIN CWF22-RELATED"/>
    <property type="match status" value="1"/>
</dbReference>
<dbReference type="OrthoDB" id="1924287at2759"/>
<protein>
    <submittedName>
        <fullName evidence="7">Pre-mRNA-splicing factor CWC22</fullName>
    </submittedName>
</protein>
<feature type="non-terminal residue" evidence="7">
    <location>
        <position position="1"/>
    </location>
</feature>
<dbReference type="PANTHER" id="PTHR18034:SF3">
    <property type="entry name" value="PRE-MRNA-SPLICING FACTOR CWC22 HOMOLOG"/>
    <property type="match status" value="1"/>
</dbReference>
<dbReference type="EMBL" id="BGPR01145124">
    <property type="protein sequence ID" value="GBN75294.1"/>
    <property type="molecule type" value="Genomic_DNA"/>
</dbReference>
<dbReference type="EMBL" id="BGPR01145132">
    <property type="protein sequence ID" value="GBN75311.1"/>
    <property type="molecule type" value="Genomic_DNA"/>
</dbReference>
<dbReference type="EMBL" id="BGPR01100849">
    <property type="protein sequence ID" value="GBM57612.1"/>
    <property type="molecule type" value="Genomic_DNA"/>
</dbReference>
<dbReference type="GO" id="GO:0000398">
    <property type="term" value="P:mRNA splicing, via spliceosome"/>
    <property type="evidence" value="ECO:0007669"/>
    <property type="project" value="TreeGrafter"/>
</dbReference>
<evidence type="ECO:0000313" key="5">
    <source>
        <dbReference type="EMBL" id="GBN75279.1"/>
    </source>
</evidence>
<evidence type="ECO:0000313" key="3">
    <source>
        <dbReference type="EMBL" id="GBM57658.1"/>
    </source>
</evidence>
<sequence length="77" mass="8773">VLSIIKLNEDDTTSSSRIFIKILFQELCEYMGLPKLNERVKDVTLQEAFEGLFPRDHPHNTRFAVNFFTSIGLGGLT</sequence>
<organism evidence="7 9">
    <name type="scientific">Araneus ventricosus</name>
    <name type="common">Orbweaver spider</name>
    <name type="synonym">Epeira ventricosa</name>
    <dbReference type="NCBI Taxonomy" id="182803"/>
    <lineage>
        <taxon>Eukaryota</taxon>
        <taxon>Metazoa</taxon>
        <taxon>Ecdysozoa</taxon>
        <taxon>Arthropoda</taxon>
        <taxon>Chelicerata</taxon>
        <taxon>Arachnida</taxon>
        <taxon>Araneae</taxon>
        <taxon>Araneomorphae</taxon>
        <taxon>Entelegynae</taxon>
        <taxon>Araneoidea</taxon>
        <taxon>Araneidae</taxon>
        <taxon>Araneus</taxon>
    </lineage>
</organism>
<dbReference type="EMBL" id="BGPR01145115">
    <property type="protein sequence ID" value="GBN75279.1"/>
    <property type="molecule type" value="Genomic_DNA"/>
</dbReference>
<dbReference type="Proteomes" id="UP000499080">
    <property type="component" value="Unassembled WGS sequence"/>
</dbReference>
<keyword evidence="9" id="KW-1185">Reference proteome</keyword>
<accession>A0A4Y2RI51</accession>
<comment type="caution">
    <text evidence="7">The sequence shown here is derived from an EMBL/GenBank/DDBJ whole genome shotgun (WGS) entry which is preliminary data.</text>
</comment>
<evidence type="ECO:0000313" key="9">
    <source>
        <dbReference type="Proteomes" id="UP000499080"/>
    </source>
</evidence>
<dbReference type="EMBL" id="BGPR01100858">
    <property type="protein sequence ID" value="GBM57658.1"/>
    <property type="molecule type" value="Genomic_DNA"/>
</dbReference>